<dbReference type="PANTHER" id="PTHR11157">
    <property type="entry name" value="FATTY ACID ACYL TRANSFERASE-RELATED"/>
    <property type="match status" value="1"/>
</dbReference>
<dbReference type="GO" id="GO:0030148">
    <property type="term" value="P:sphingolipid biosynthetic process"/>
    <property type="evidence" value="ECO:0007669"/>
    <property type="project" value="TreeGrafter"/>
</dbReference>
<evidence type="ECO:0000256" key="4">
    <source>
        <dbReference type="ARBA" id="ARBA00022692"/>
    </source>
</evidence>
<evidence type="ECO:0000256" key="7">
    <source>
        <dbReference type="ARBA" id="ARBA00023098"/>
    </source>
</evidence>
<dbReference type="EMBL" id="CAJPEX010008703">
    <property type="protein sequence ID" value="CAG0924712.1"/>
    <property type="molecule type" value="Genomic_DNA"/>
</dbReference>
<dbReference type="GO" id="GO:0042761">
    <property type="term" value="P:very long-chain fatty acid biosynthetic process"/>
    <property type="evidence" value="ECO:0007669"/>
    <property type="project" value="TreeGrafter"/>
</dbReference>
<feature type="transmembrane region" description="Helical" evidence="10">
    <location>
        <begin position="72"/>
        <end position="89"/>
    </location>
</feature>
<evidence type="ECO:0000256" key="11">
    <source>
        <dbReference type="SAM" id="MobiDB-lite"/>
    </source>
</evidence>
<evidence type="ECO:0000256" key="10">
    <source>
        <dbReference type="RuleBase" id="RU361115"/>
    </source>
</evidence>
<keyword evidence="4 10" id="KW-0812">Transmembrane</keyword>
<feature type="compositionally biased region" description="Basic and acidic residues" evidence="11">
    <location>
        <begin position="1"/>
        <end position="10"/>
    </location>
</feature>
<dbReference type="GO" id="GO:0005789">
    <property type="term" value="C:endoplasmic reticulum membrane"/>
    <property type="evidence" value="ECO:0007669"/>
    <property type="project" value="TreeGrafter"/>
</dbReference>
<dbReference type="PROSITE" id="PS01188">
    <property type="entry name" value="ELO"/>
    <property type="match status" value="1"/>
</dbReference>
<feature type="transmembrane region" description="Helical" evidence="10">
    <location>
        <begin position="175"/>
        <end position="191"/>
    </location>
</feature>
<evidence type="ECO:0000256" key="9">
    <source>
        <dbReference type="ARBA" id="ARBA00023160"/>
    </source>
</evidence>
<dbReference type="Pfam" id="PF01151">
    <property type="entry name" value="ELO"/>
    <property type="match status" value="1"/>
</dbReference>
<protein>
    <recommendedName>
        <fullName evidence="10">Elongation of very long chain fatty acids protein</fullName>
        <ecNumber evidence="10">2.3.1.199</ecNumber>
    </recommendedName>
    <alternativeName>
        <fullName evidence="10">Very-long-chain 3-oxoacyl-CoA synthase</fullName>
    </alternativeName>
</protein>
<dbReference type="EC" id="2.3.1.199" evidence="10"/>
<keyword evidence="13" id="KW-1185">Reference proteome</keyword>
<dbReference type="InterPro" id="IPR030457">
    <property type="entry name" value="ELO_CS"/>
</dbReference>
<evidence type="ECO:0000256" key="8">
    <source>
        <dbReference type="ARBA" id="ARBA00023136"/>
    </source>
</evidence>
<dbReference type="GO" id="GO:0034625">
    <property type="term" value="P:fatty acid elongation, monounsaturated fatty acid"/>
    <property type="evidence" value="ECO:0007669"/>
    <property type="project" value="TreeGrafter"/>
</dbReference>
<evidence type="ECO:0000256" key="3">
    <source>
        <dbReference type="ARBA" id="ARBA00022679"/>
    </source>
</evidence>
<keyword evidence="3 10" id="KW-0808">Transferase</keyword>
<feature type="transmembrane region" description="Helical" evidence="10">
    <location>
        <begin position="109"/>
        <end position="126"/>
    </location>
</feature>
<keyword evidence="5 10" id="KW-0276">Fatty acid metabolism</keyword>
<dbReference type="GO" id="GO:0009922">
    <property type="term" value="F:fatty acid elongase activity"/>
    <property type="evidence" value="ECO:0007669"/>
    <property type="project" value="UniProtKB-EC"/>
</dbReference>
<feature type="region of interest" description="Disordered" evidence="11">
    <location>
        <begin position="1"/>
        <end position="23"/>
    </location>
</feature>
<feature type="transmembrane region" description="Helical" evidence="10">
    <location>
        <begin position="203"/>
        <end position="224"/>
    </location>
</feature>
<reference evidence="12" key="1">
    <citation type="submission" date="2020-11" db="EMBL/GenBank/DDBJ databases">
        <authorList>
            <person name="Tran Van P."/>
        </authorList>
    </citation>
    <scope>NUCLEOTIDE SEQUENCE</scope>
</reference>
<evidence type="ECO:0000256" key="5">
    <source>
        <dbReference type="ARBA" id="ARBA00022832"/>
    </source>
</evidence>
<accession>A0A7R9C1R4</accession>
<proteinExistence type="inferred from homology"/>
<keyword evidence="2 10" id="KW-0444">Lipid biosynthesis</keyword>
<dbReference type="PANTHER" id="PTHR11157:SF17">
    <property type="entry name" value="ELONGATION OF VERY LONG CHAIN FATTY ACIDS PROTEIN 6"/>
    <property type="match status" value="1"/>
</dbReference>
<comment type="subcellular location">
    <subcellularLocation>
        <location evidence="1">Membrane</location>
        <topology evidence="1">Multi-pass membrane protein</topology>
    </subcellularLocation>
</comment>
<keyword evidence="8 10" id="KW-0472">Membrane</keyword>
<evidence type="ECO:0000256" key="1">
    <source>
        <dbReference type="ARBA" id="ARBA00004141"/>
    </source>
</evidence>
<dbReference type="GO" id="GO:0019367">
    <property type="term" value="P:fatty acid elongation, saturated fatty acid"/>
    <property type="evidence" value="ECO:0007669"/>
    <property type="project" value="TreeGrafter"/>
</dbReference>
<comment type="similarity">
    <text evidence="10">Belongs to the ELO family.</text>
</comment>
<name>A0A7R9C1R4_9CRUS</name>
<keyword evidence="9 10" id="KW-0275">Fatty acid biosynthesis</keyword>
<evidence type="ECO:0000256" key="2">
    <source>
        <dbReference type="ARBA" id="ARBA00022516"/>
    </source>
</evidence>
<comment type="catalytic activity">
    <reaction evidence="10">
        <text>a very-long-chain acyl-CoA + malonyl-CoA + H(+) = a very-long-chain 3-oxoacyl-CoA + CO2 + CoA</text>
        <dbReference type="Rhea" id="RHEA:32727"/>
        <dbReference type="ChEBI" id="CHEBI:15378"/>
        <dbReference type="ChEBI" id="CHEBI:16526"/>
        <dbReference type="ChEBI" id="CHEBI:57287"/>
        <dbReference type="ChEBI" id="CHEBI:57384"/>
        <dbReference type="ChEBI" id="CHEBI:90725"/>
        <dbReference type="ChEBI" id="CHEBI:90736"/>
        <dbReference type="EC" id="2.3.1.199"/>
    </reaction>
</comment>
<dbReference type="Proteomes" id="UP000678499">
    <property type="component" value="Unassembled WGS sequence"/>
</dbReference>
<dbReference type="GO" id="GO:0034626">
    <property type="term" value="P:fatty acid elongation, polyunsaturated fatty acid"/>
    <property type="evidence" value="ECO:0007669"/>
    <property type="project" value="TreeGrafter"/>
</dbReference>
<evidence type="ECO:0000313" key="12">
    <source>
        <dbReference type="EMBL" id="CAD7284560.1"/>
    </source>
</evidence>
<keyword evidence="7 10" id="KW-0443">Lipid metabolism</keyword>
<dbReference type="InterPro" id="IPR002076">
    <property type="entry name" value="ELO_fam"/>
</dbReference>
<sequence length="272" mass="31320">MASNCTRDRKEEEEEEDGETSSSNRLRKNEFVCLLMHPGCTGDFHSASAGPKNFRAQLEAWQQQQHRKAVRLNYAFCNAVTAVWTWWFAHSKLLELGDTVFIVLRKRHLMFLHWYHHITVLVYTWFSMSNFSSHGRWFVTCNLAIHAVMYSYYAVRALGIRIPRSISMAVTSSQLLQMILGIFISVSAYGFKRRGVPCSATTANLFASSLMYMSYFLLFLKFFFDAYLAKSLARAKKTDGDQLVKAAMTKFVEKETADVAARLRRIRHAATY</sequence>
<dbReference type="EMBL" id="OA890740">
    <property type="protein sequence ID" value="CAD7284560.1"/>
    <property type="molecule type" value="Genomic_DNA"/>
</dbReference>
<keyword evidence="6 10" id="KW-1133">Transmembrane helix</keyword>
<dbReference type="AlphaFoldDB" id="A0A7R9C1R4"/>
<organism evidence="12">
    <name type="scientific">Notodromas monacha</name>
    <dbReference type="NCBI Taxonomy" id="399045"/>
    <lineage>
        <taxon>Eukaryota</taxon>
        <taxon>Metazoa</taxon>
        <taxon>Ecdysozoa</taxon>
        <taxon>Arthropoda</taxon>
        <taxon>Crustacea</taxon>
        <taxon>Oligostraca</taxon>
        <taxon>Ostracoda</taxon>
        <taxon>Podocopa</taxon>
        <taxon>Podocopida</taxon>
        <taxon>Cypridocopina</taxon>
        <taxon>Cypridoidea</taxon>
        <taxon>Cyprididae</taxon>
        <taxon>Notodromas</taxon>
    </lineage>
</organism>
<evidence type="ECO:0000256" key="6">
    <source>
        <dbReference type="ARBA" id="ARBA00022989"/>
    </source>
</evidence>
<evidence type="ECO:0000313" key="13">
    <source>
        <dbReference type="Proteomes" id="UP000678499"/>
    </source>
</evidence>
<feature type="transmembrane region" description="Helical" evidence="10">
    <location>
        <begin position="138"/>
        <end position="155"/>
    </location>
</feature>
<gene>
    <name evidence="12" type="ORF">NMOB1V02_LOCUS12165</name>
</gene>
<dbReference type="OrthoDB" id="10259681at2759"/>